<accession>A5KQ10</accession>
<organism evidence="1 2">
    <name type="scientific">[Ruminococcus] torques ATCC 27756</name>
    <dbReference type="NCBI Taxonomy" id="411460"/>
    <lineage>
        <taxon>Bacteria</taxon>
        <taxon>Bacillati</taxon>
        <taxon>Bacillota</taxon>
        <taxon>Clostridia</taxon>
        <taxon>Lachnospirales</taxon>
        <taxon>Lachnospiraceae</taxon>
        <taxon>Mediterraneibacter</taxon>
    </lineage>
</organism>
<dbReference type="PaxDb" id="411460-RUMTOR_02346"/>
<dbReference type="AlphaFoldDB" id="A5KQ10"/>
<dbReference type="HOGENOM" id="CLU_3398286_0_0_9"/>
<proteinExistence type="predicted"/>
<evidence type="ECO:0000313" key="2">
    <source>
        <dbReference type="Proteomes" id="UP000003577"/>
    </source>
</evidence>
<sequence>MFYNESMSKQDNVENEEVFEEKSDVWVCDGM</sequence>
<comment type="caution">
    <text evidence="1">The sequence shown here is derived from an EMBL/GenBank/DDBJ whole genome shotgun (WGS) entry which is preliminary data.</text>
</comment>
<evidence type="ECO:0000313" key="1">
    <source>
        <dbReference type="EMBL" id="EDK23502.1"/>
    </source>
</evidence>
<dbReference type="EMBL" id="AAVP02000014">
    <property type="protein sequence ID" value="EDK23502.1"/>
    <property type="molecule type" value="Genomic_DNA"/>
</dbReference>
<dbReference type="Proteomes" id="UP000003577">
    <property type="component" value="Unassembled WGS sequence"/>
</dbReference>
<gene>
    <name evidence="1" type="ORF">RUMTOR_02346</name>
</gene>
<name>A5KQ10_9FIRM</name>
<reference evidence="1 2" key="2">
    <citation type="submission" date="2007-04" db="EMBL/GenBank/DDBJ databases">
        <title>Draft genome sequence of Ruminococcus torques (ATCC 27756).</title>
        <authorList>
            <person name="Sudarsanam P."/>
            <person name="Ley R."/>
            <person name="Guruge J."/>
            <person name="Turnbaugh P.J."/>
            <person name="Mahowald M."/>
            <person name="Liep D."/>
            <person name="Gordon J."/>
        </authorList>
    </citation>
    <scope>NUCLEOTIDE SEQUENCE [LARGE SCALE GENOMIC DNA]</scope>
    <source>
        <strain evidence="1 2">ATCC 27756</strain>
    </source>
</reference>
<reference evidence="1 2" key="1">
    <citation type="submission" date="2007-03" db="EMBL/GenBank/DDBJ databases">
        <authorList>
            <person name="Fulton L."/>
            <person name="Clifton S."/>
            <person name="Fulton B."/>
            <person name="Xu J."/>
            <person name="Minx P."/>
            <person name="Pepin K.H."/>
            <person name="Johnson M."/>
            <person name="Thiruvilangam P."/>
            <person name="Bhonagiri V."/>
            <person name="Nash W.E."/>
            <person name="Mardis E.R."/>
            <person name="Wilson R.K."/>
        </authorList>
    </citation>
    <scope>NUCLEOTIDE SEQUENCE [LARGE SCALE GENOMIC DNA]</scope>
    <source>
        <strain evidence="1 2">ATCC 27756</strain>
    </source>
</reference>
<protein>
    <submittedName>
        <fullName evidence="1">Uncharacterized protein</fullName>
    </submittedName>
</protein>